<gene>
    <name evidence="1" type="ORF">KQI42_19950</name>
</gene>
<keyword evidence="2" id="KW-1185">Reference proteome</keyword>
<sequence length="167" mass="19829">MEKFYIAEEGSRLRKDYLEYIENSEQVRKVVNKFFKEFGITAEAYYVNNKSLFIVATKEDKEKFKEQLCKPKDELSRFKANSKTTKEWLKTLKSNNLNILSRPSVPLYFNRWYGGRLSSRLFEIEGVVYCSFCAEQEFSPKDKLKEIKASEFFKIIEDYNESLKKEG</sequence>
<dbReference type="EMBL" id="JAHLPM010000030">
    <property type="protein sequence ID" value="MBU5440271.1"/>
    <property type="molecule type" value="Genomic_DNA"/>
</dbReference>
<reference evidence="1 2" key="1">
    <citation type="submission" date="2021-06" db="EMBL/GenBank/DDBJ databases">
        <authorList>
            <person name="Sun Q."/>
            <person name="Li D."/>
        </authorList>
    </citation>
    <scope>NUCLEOTIDE SEQUENCE [LARGE SCALE GENOMIC DNA]</scope>
    <source>
        <strain evidence="1 2">MSJ-40</strain>
    </source>
</reference>
<evidence type="ECO:0000313" key="2">
    <source>
        <dbReference type="Proteomes" id="UP000749471"/>
    </source>
</evidence>
<name>A0ABS6ECL8_9FIRM</name>
<organism evidence="1 2">
    <name type="scientific">Tissierella simiarum</name>
    <dbReference type="NCBI Taxonomy" id="2841534"/>
    <lineage>
        <taxon>Bacteria</taxon>
        <taxon>Bacillati</taxon>
        <taxon>Bacillota</taxon>
        <taxon>Tissierellia</taxon>
        <taxon>Tissierellales</taxon>
        <taxon>Tissierellaceae</taxon>
        <taxon>Tissierella</taxon>
    </lineage>
</organism>
<protein>
    <submittedName>
        <fullName evidence="1">Uncharacterized protein</fullName>
    </submittedName>
</protein>
<dbReference type="RefSeq" id="WP_216522356.1">
    <property type="nucleotide sequence ID" value="NZ_JAHLPM010000030.1"/>
</dbReference>
<accession>A0ABS6ECL8</accession>
<dbReference type="Proteomes" id="UP000749471">
    <property type="component" value="Unassembled WGS sequence"/>
</dbReference>
<comment type="caution">
    <text evidence="1">The sequence shown here is derived from an EMBL/GenBank/DDBJ whole genome shotgun (WGS) entry which is preliminary data.</text>
</comment>
<evidence type="ECO:0000313" key="1">
    <source>
        <dbReference type="EMBL" id="MBU5440271.1"/>
    </source>
</evidence>
<proteinExistence type="predicted"/>